<accession>A0A1Y2EVR3</accession>
<dbReference type="InterPro" id="IPR032675">
    <property type="entry name" value="LRR_dom_sf"/>
</dbReference>
<proteinExistence type="predicted"/>
<keyword evidence="2" id="KW-1185">Reference proteome</keyword>
<comment type="caution">
    <text evidence="1">The sequence shown here is derived from an EMBL/GenBank/DDBJ whole genome shotgun (WGS) entry which is preliminary data.</text>
</comment>
<organism evidence="1 2">
    <name type="scientific">Leucosporidium creatinivorum</name>
    <dbReference type="NCBI Taxonomy" id="106004"/>
    <lineage>
        <taxon>Eukaryota</taxon>
        <taxon>Fungi</taxon>
        <taxon>Dikarya</taxon>
        <taxon>Basidiomycota</taxon>
        <taxon>Pucciniomycotina</taxon>
        <taxon>Microbotryomycetes</taxon>
        <taxon>Leucosporidiales</taxon>
        <taxon>Leucosporidium</taxon>
    </lineage>
</organism>
<evidence type="ECO:0000313" key="1">
    <source>
        <dbReference type="EMBL" id="ORY75683.1"/>
    </source>
</evidence>
<dbReference type="Proteomes" id="UP000193467">
    <property type="component" value="Unassembled WGS sequence"/>
</dbReference>
<evidence type="ECO:0000313" key="2">
    <source>
        <dbReference type="Proteomes" id="UP000193467"/>
    </source>
</evidence>
<dbReference type="InParanoid" id="A0A1Y2EVR3"/>
<dbReference type="OrthoDB" id="2521209at2759"/>
<evidence type="ECO:0008006" key="3">
    <source>
        <dbReference type="Google" id="ProtNLM"/>
    </source>
</evidence>
<dbReference type="AlphaFoldDB" id="A0A1Y2EVR3"/>
<gene>
    <name evidence="1" type="ORF">BCR35DRAFT_306207</name>
</gene>
<dbReference type="EMBL" id="MCGR01000037">
    <property type="protein sequence ID" value="ORY75683.1"/>
    <property type="molecule type" value="Genomic_DNA"/>
</dbReference>
<dbReference type="Gene3D" id="3.80.10.10">
    <property type="entry name" value="Ribonuclease Inhibitor"/>
    <property type="match status" value="1"/>
</dbReference>
<sequence length="404" mass="45467">MAWTSLASRLPFDILHDIFHYVQALALEDRGEYLQSGRLVGWDSNEELRSMALVCRGWEEAAVAVLHHSVALSGRKAARRFLAMLERRPERAKLVRWIAIGLGEDDEAGAGGRDAILSRREASQALVAVLCALPSVEHLLLRPLDPAARPNLLAFFAGRRRHLKSLVLIARNIPDTAGWQGVLQRSDAELVLDGLERLDVDVWRSADRQVNPSPPPLPLPPRLSLTHLCLDAVYSAKLTYDLICPTLTHLHLYFEHLRPAQEAALALSKAPALQHLHYICNPAVEVLERDYNSRATPVLDLLLPSLPHLETLFVSATDISPAFLRLLPPKLRHVTIQTCSSFEYARASSMLEILRDSSVDTRRLRRLTFRDGAERWKRRAVEMEEVCARRDIQFELLSDGELEG</sequence>
<name>A0A1Y2EVR3_9BASI</name>
<protein>
    <recommendedName>
        <fullName evidence="3">F-box domain-containing protein</fullName>
    </recommendedName>
</protein>
<dbReference type="SUPFAM" id="SSF52047">
    <property type="entry name" value="RNI-like"/>
    <property type="match status" value="1"/>
</dbReference>
<reference evidence="1 2" key="1">
    <citation type="submission" date="2016-07" db="EMBL/GenBank/DDBJ databases">
        <title>Pervasive Adenine N6-methylation of Active Genes in Fungi.</title>
        <authorList>
            <consortium name="DOE Joint Genome Institute"/>
            <person name="Mondo S.J."/>
            <person name="Dannebaum R.O."/>
            <person name="Kuo R.C."/>
            <person name="Labutti K."/>
            <person name="Haridas S."/>
            <person name="Kuo A."/>
            <person name="Salamov A."/>
            <person name="Ahrendt S.R."/>
            <person name="Lipzen A."/>
            <person name="Sullivan W."/>
            <person name="Andreopoulos W.B."/>
            <person name="Clum A."/>
            <person name="Lindquist E."/>
            <person name="Daum C."/>
            <person name="Ramamoorthy G.K."/>
            <person name="Gryganskyi A."/>
            <person name="Culley D."/>
            <person name="Magnuson J.K."/>
            <person name="James T.Y."/>
            <person name="O'Malley M.A."/>
            <person name="Stajich J.E."/>
            <person name="Spatafora J.W."/>
            <person name="Visel A."/>
            <person name="Grigoriev I.V."/>
        </authorList>
    </citation>
    <scope>NUCLEOTIDE SEQUENCE [LARGE SCALE GENOMIC DNA]</scope>
    <source>
        <strain evidence="1 2">62-1032</strain>
    </source>
</reference>